<dbReference type="InterPro" id="IPR045393">
    <property type="entry name" value="DUF6518"/>
</dbReference>
<gene>
    <name evidence="2" type="ORF">ABDK96_11960</name>
</gene>
<keyword evidence="3" id="KW-1185">Reference proteome</keyword>
<accession>A0ABV0ILL8</accession>
<feature type="transmembrane region" description="Helical" evidence="1">
    <location>
        <begin position="20"/>
        <end position="40"/>
    </location>
</feature>
<evidence type="ECO:0000256" key="1">
    <source>
        <dbReference type="SAM" id="Phobius"/>
    </source>
</evidence>
<dbReference type="Pfam" id="PF20128">
    <property type="entry name" value="DUF6518"/>
    <property type="match status" value="1"/>
</dbReference>
<name>A0ABV0ILL8_9MICC</name>
<proteinExistence type="predicted"/>
<sequence>MARGRRGRRGLAGRHITRALRARLGGLTFGILVGLAAAWLRARGLRTALATAALAGVGVGESVYGLTVVADSTSQVYWSAIGLGGVALLTVMLVRRIRGPVPVLCAVAGTVAVAAAFLVTYSWIGGAWGGI</sequence>
<dbReference type="EMBL" id="JBDXMX010000005">
    <property type="protein sequence ID" value="MEO9248397.1"/>
    <property type="molecule type" value="Genomic_DNA"/>
</dbReference>
<organism evidence="2 3">
    <name type="scientific">Citricoccus nitrophenolicus</name>
    <dbReference type="NCBI Taxonomy" id="863575"/>
    <lineage>
        <taxon>Bacteria</taxon>
        <taxon>Bacillati</taxon>
        <taxon>Actinomycetota</taxon>
        <taxon>Actinomycetes</taxon>
        <taxon>Micrococcales</taxon>
        <taxon>Micrococcaceae</taxon>
        <taxon>Citricoccus</taxon>
    </lineage>
</organism>
<reference evidence="2 3" key="1">
    <citation type="submission" date="2024-05" db="EMBL/GenBank/DDBJ databases">
        <authorList>
            <person name="Yi C."/>
        </authorList>
    </citation>
    <scope>NUCLEOTIDE SEQUENCE [LARGE SCALE GENOMIC DNA]</scope>
    <source>
        <strain evidence="2 3">XS13</strain>
    </source>
</reference>
<dbReference type="Proteomes" id="UP001484097">
    <property type="component" value="Unassembled WGS sequence"/>
</dbReference>
<protein>
    <submittedName>
        <fullName evidence="2">DUF6518 family protein</fullName>
    </submittedName>
</protein>
<keyword evidence="1" id="KW-1133">Transmembrane helix</keyword>
<feature type="transmembrane region" description="Helical" evidence="1">
    <location>
        <begin position="101"/>
        <end position="124"/>
    </location>
</feature>
<feature type="transmembrane region" description="Helical" evidence="1">
    <location>
        <begin position="76"/>
        <end position="94"/>
    </location>
</feature>
<dbReference type="RefSeq" id="WP_347921184.1">
    <property type="nucleotide sequence ID" value="NZ_JBDXMX010000005.1"/>
</dbReference>
<keyword evidence="1" id="KW-0472">Membrane</keyword>
<keyword evidence="1" id="KW-0812">Transmembrane</keyword>
<evidence type="ECO:0000313" key="2">
    <source>
        <dbReference type="EMBL" id="MEO9248397.1"/>
    </source>
</evidence>
<comment type="caution">
    <text evidence="2">The sequence shown here is derived from an EMBL/GenBank/DDBJ whole genome shotgun (WGS) entry which is preliminary data.</text>
</comment>
<evidence type="ECO:0000313" key="3">
    <source>
        <dbReference type="Proteomes" id="UP001484097"/>
    </source>
</evidence>